<organism evidence="1 2">
    <name type="scientific">Nitrosopumilus zosterae</name>
    <dbReference type="NCBI Taxonomy" id="718286"/>
    <lineage>
        <taxon>Archaea</taxon>
        <taxon>Nitrososphaerota</taxon>
        <taxon>Nitrososphaeria</taxon>
        <taxon>Nitrosopumilales</taxon>
        <taxon>Nitrosopumilaceae</taxon>
        <taxon>Nitrosopumilus</taxon>
    </lineage>
</organism>
<keyword evidence="2" id="KW-1185">Reference proteome</keyword>
<dbReference type="Gene3D" id="3.30.160.250">
    <property type="match status" value="1"/>
</dbReference>
<sequence>MTNMQVSQKSRKFTILVNKEKEGGYSGKCLELPGAISQGETLKELKINMADAIKLVLEYIQDKAKKEKNKIIEITA</sequence>
<dbReference type="PANTHER" id="PTHR34504">
    <property type="entry name" value="ANTITOXIN HICB"/>
    <property type="match status" value="1"/>
</dbReference>
<name>A0A2S2KRM3_9ARCH</name>
<dbReference type="Proteomes" id="UP000245829">
    <property type="component" value="Unassembled WGS sequence"/>
</dbReference>
<accession>A0A2S2KRM3</accession>
<comment type="caution">
    <text evidence="1">The sequence shown here is derived from an EMBL/GenBank/DDBJ whole genome shotgun (WGS) entry which is preliminary data.</text>
</comment>
<gene>
    <name evidence="1" type="ORF">NZNM25_08890</name>
</gene>
<dbReference type="InterPro" id="IPR051404">
    <property type="entry name" value="TA_system_antitoxin"/>
</dbReference>
<evidence type="ECO:0008006" key="3">
    <source>
        <dbReference type="Google" id="ProtNLM"/>
    </source>
</evidence>
<protein>
    <recommendedName>
        <fullName evidence="3">Type II toxin-antitoxin system HicB family antitoxin</fullName>
    </recommendedName>
</protein>
<dbReference type="SUPFAM" id="SSF143100">
    <property type="entry name" value="TTHA1013/TTHA0281-like"/>
    <property type="match status" value="1"/>
</dbReference>
<reference evidence="1 2" key="1">
    <citation type="submission" date="2018-05" db="EMBL/GenBank/DDBJ databases">
        <title>genome sequencing of Nitrosopumilus sp. NM25.</title>
        <authorList>
            <person name="Mori K."/>
            <person name="Nakagawa T."/>
        </authorList>
    </citation>
    <scope>NUCLEOTIDE SEQUENCE [LARGE SCALE GENOMIC DNA]</scope>
    <source>
        <strain evidence="1 2">NM25</strain>
    </source>
</reference>
<dbReference type="PANTHER" id="PTHR34504:SF4">
    <property type="entry name" value="ANTITOXIN HICB"/>
    <property type="match status" value="1"/>
</dbReference>
<dbReference type="AlphaFoldDB" id="A0A2S2KRM3"/>
<evidence type="ECO:0000313" key="2">
    <source>
        <dbReference type="Proteomes" id="UP000245829"/>
    </source>
</evidence>
<proteinExistence type="predicted"/>
<dbReference type="EMBL" id="BGKI01000004">
    <property type="protein sequence ID" value="GBH34098.1"/>
    <property type="molecule type" value="Genomic_DNA"/>
</dbReference>
<dbReference type="InterPro" id="IPR035069">
    <property type="entry name" value="TTHA1013/TTHA0281-like"/>
</dbReference>
<evidence type="ECO:0000313" key="1">
    <source>
        <dbReference type="EMBL" id="GBH34098.1"/>
    </source>
</evidence>